<dbReference type="RefSeq" id="WP_103372658.1">
    <property type="nucleotide sequence ID" value="NZ_BMCF01000004.1"/>
</dbReference>
<name>A0A380GLU8_9STAP</name>
<sequence length="71" mass="8201">MANEAEVRYLEDKEGNTFIPVAHADYVIGLPENLNDRITQLENDNYYLLNRVYELDQKIENLEKGDGNVLS</sequence>
<dbReference type="Proteomes" id="UP000254412">
    <property type="component" value="Unassembled WGS sequence"/>
</dbReference>
<dbReference type="AlphaFoldDB" id="A0A380GLU8"/>
<protein>
    <submittedName>
        <fullName evidence="1">Uncharacterized protein</fullName>
    </submittedName>
</protein>
<accession>A0A380GLU8</accession>
<dbReference type="EMBL" id="UHDS01000001">
    <property type="protein sequence ID" value="SUM55396.1"/>
    <property type="molecule type" value="Genomic_DNA"/>
</dbReference>
<gene>
    <name evidence="1" type="ORF">NCTC13834_01760</name>
</gene>
<organism evidence="1 2">
    <name type="scientific">Staphylococcus nepalensis</name>
    <dbReference type="NCBI Taxonomy" id="214473"/>
    <lineage>
        <taxon>Bacteria</taxon>
        <taxon>Bacillati</taxon>
        <taxon>Bacillota</taxon>
        <taxon>Bacilli</taxon>
        <taxon>Bacillales</taxon>
        <taxon>Staphylococcaceae</taxon>
        <taxon>Staphylococcus</taxon>
    </lineage>
</organism>
<evidence type="ECO:0000313" key="2">
    <source>
        <dbReference type="Proteomes" id="UP000254412"/>
    </source>
</evidence>
<proteinExistence type="predicted"/>
<evidence type="ECO:0000313" key="1">
    <source>
        <dbReference type="EMBL" id="SUM55396.1"/>
    </source>
</evidence>
<reference evidence="1 2" key="1">
    <citation type="submission" date="2018-06" db="EMBL/GenBank/DDBJ databases">
        <authorList>
            <consortium name="Pathogen Informatics"/>
            <person name="Doyle S."/>
        </authorList>
    </citation>
    <scope>NUCLEOTIDE SEQUENCE [LARGE SCALE GENOMIC DNA]</scope>
    <source>
        <strain evidence="1 2">NCTC13834</strain>
    </source>
</reference>